<dbReference type="OMA" id="YLIPDHS"/>
<evidence type="ECO:0008006" key="3">
    <source>
        <dbReference type="Google" id="ProtNLM"/>
    </source>
</evidence>
<name>A0C2F9_PARTE</name>
<accession>A0C2F9</accession>
<keyword evidence="2" id="KW-1185">Reference proteome</keyword>
<sequence length="956" mass="112515">MPSLQFEVIINACQKLSLTFGDQVSVEQIANKIIETQKFPRQSNYRIEIDQAIREPSYILNCQPISIIKANFNFMATVIFVGQFNTSFEHRIDLCKQIQQISNEIMNEILPIEYSVYILQNGQNANNLYINSYEQIPKLIEFEIQANFYINFQGIHYQQKIHPLAQIEQIKYQINEVFCFDSEFQLWYRDTELNDQSQYITYLIPDHSELKIKLPTRIKLLIKYKDTVHQFSCALEEKLGSFKQRLKQVYHVSEKHPLQLMYKNNELRNDQESIQKLKFIENAIIEMQVGIKYSLTLQNKESQEKFQFQARSTDLVSVLDKQHPFINKQVIYEFNGHKLKKEETFEQLQVDTEYITIYFQIEKQKINVQFQDDFAKHKIEVITSDPIRNALQKFNQGNDPISITYGGKNISIDSTYEKEAIVNDSIIVYKINNGIQIKYTVAPNCVEHTYLVPKDTKGSQLLKALSQIYSNQGQKYKLMLNSQEFPADQPVIKDQCYRLVRIFEMQFSYDKDERTYIDLFSQEDKIFEARKKMAQVFNLPFDSVFLLFKDCALKDDTLINQCKDKTLVVSQAIHISFQKRNGSVAIQKYYLKQEKFKYIFKDFLKEYQISQCRFEFNNQIVDENNLLKDICKDEQSIVLIYEFQYNLKLVNKEMQNEIIKVSFYPSEIIGSVFKRYLSEKFSYLYNGQLVDIQKQFEVLRIQNNSKVYYFQFHNFTLEILKTNTKLQIQIDSLNYKIIDAISPKMKEHTQDKFTALYNNRELDLQKTFLQEKVMSGATIQCQLPTYLQVIIHDNEFDKSFNVHPNICIGQILAMMMDSNPNKKMLSYKDQKQLENDIIVSKLQNNNGIIELIYKELISTPDTIYQPSGSVSTFFNQTQDLKTTESSQINIVIININNDDKIFETVKLDQKIGDFLKEFEIKNEFSSINIFYEGAVVDYDKTFEEIGANPGSLFEII</sequence>
<dbReference type="RefSeq" id="XP_001432373.1">
    <property type="nucleotide sequence ID" value="XM_001432336.1"/>
</dbReference>
<reference evidence="1 2" key="1">
    <citation type="journal article" date="2006" name="Nature">
        <title>Global trends of whole-genome duplications revealed by the ciliate Paramecium tetraurelia.</title>
        <authorList>
            <consortium name="Genoscope"/>
            <person name="Aury J.-M."/>
            <person name="Jaillon O."/>
            <person name="Duret L."/>
            <person name="Noel B."/>
            <person name="Jubin C."/>
            <person name="Porcel B.M."/>
            <person name="Segurens B."/>
            <person name="Daubin V."/>
            <person name="Anthouard V."/>
            <person name="Aiach N."/>
            <person name="Arnaiz O."/>
            <person name="Billaut A."/>
            <person name="Beisson J."/>
            <person name="Blanc I."/>
            <person name="Bouhouche K."/>
            <person name="Camara F."/>
            <person name="Duharcourt S."/>
            <person name="Guigo R."/>
            <person name="Gogendeau D."/>
            <person name="Katinka M."/>
            <person name="Keller A.-M."/>
            <person name="Kissmehl R."/>
            <person name="Klotz C."/>
            <person name="Koll F."/>
            <person name="Le Moue A."/>
            <person name="Lepere C."/>
            <person name="Malinsky S."/>
            <person name="Nowacki M."/>
            <person name="Nowak J.K."/>
            <person name="Plattner H."/>
            <person name="Poulain J."/>
            <person name="Ruiz F."/>
            <person name="Serrano V."/>
            <person name="Zagulski M."/>
            <person name="Dessen P."/>
            <person name="Betermier M."/>
            <person name="Weissenbach J."/>
            <person name="Scarpelli C."/>
            <person name="Schachter V."/>
            <person name="Sperling L."/>
            <person name="Meyer E."/>
            <person name="Cohen J."/>
            <person name="Wincker P."/>
        </authorList>
    </citation>
    <scope>NUCLEOTIDE SEQUENCE [LARGE SCALE GENOMIC DNA]</scope>
    <source>
        <strain evidence="1 2">Stock d4-2</strain>
    </source>
</reference>
<protein>
    <recommendedName>
        <fullName evidence="3">Ubiquitin-like domain-containing protein</fullName>
    </recommendedName>
</protein>
<dbReference type="EMBL" id="CT868035">
    <property type="protein sequence ID" value="CAK64976.1"/>
    <property type="molecule type" value="Genomic_DNA"/>
</dbReference>
<dbReference type="KEGG" id="ptm:GSPATT00034454001"/>
<evidence type="ECO:0000313" key="1">
    <source>
        <dbReference type="EMBL" id="CAK64976.1"/>
    </source>
</evidence>
<dbReference type="HOGENOM" id="CLU_308698_0_0_1"/>
<gene>
    <name evidence="1" type="ORF">GSPATT00034454001</name>
</gene>
<dbReference type="Proteomes" id="UP000000600">
    <property type="component" value="Unassembled WGS sequence"/>
</dbReference>
<dbReference type="InParanoid" id="A0C2F9"/>
<evidence type="ECO:0000313" key="2">
    <source>
        <dbReference type="Proteomes" id="UP000000600"/>
    </source>
</evidence>
<proteinExistence type="predicted"/>
<dbReference type="OrthoDB" id="305890at2759"/>
<dbReference type="AlphaFoldDB" id="A0C2F9"/>
<dbReference type="GeneID" id="5018158"/>
<organism evidence="1 2">
    <name type="scientific">Paramecium tetraurelia</name>
    <dbReference type="NCBI Taxonomy" id="5888"/>
    <lineage>
        <taxon>Eukaryota</taxon>
        <taxon>Sar</taxon>
        <taxon>Alveolata</taxon>
        <taxon>Ciliophora</taxon>
        <taxon>Intramacronucleata</taxon>
        <taxon>Oligohymenophorea</taxon>
        <taxon>Peniculida</taxon>
        <taxon>Parameciidae</taxon>
        <taxon>Paramecium</taxon>
    </lineage>
</organism>